<dbReference type="SUPFAM" id="SSF48008">
    <property type="entry name" value="GntR ligand-binding domain-like"/>
    <property type="match status" value="1"/>
</dbReference>
<dbReference type="SMART" id="SM00345">
    <property type="entry name" value="HTH_GNTR"/>
    <property type="match status" value="2"/>
</dbReference>
<dbReference type="Gene3D" id="1.20.120.530">
    <property type="entry name" value="GntR ligand-binding domain-like"/>
    <property type="match status" value="1"/>
</dbReference>
<evidence type="ECO:0000313" key="5">
    <source>
        <dbReference type="EMBL" id="MFD2140500.1"/>
    </source>
</evidence>
<feature type="domain" description="HTH gntR-type" evidence="4">
    <location>
        <begin position="4"/>
        <end position="71"/>
    </location>
</feature>
<protein>
    <submittedName>
        <fullName evidence="5">GntR family transcriptional regulator</fullName>
    </submittedName>
</protein>
<dbReference type="EMBL" id="JBHUHD010000001">
    <property type="protein sequence ID" value="MFD2140500.1"/>
    <property type="molecule type" value="Genomic_DNA"/>
</dbReference>
<gene>
    <name evidence="5" type="ORF">ACFSNC_08825</name>
</gene>
<dbReference type="InterPro" id="IPR000524">
    <property type="entry name" value="Tscrpt_reg_HTH_GntR"/>
</dbReference>
<dbReference type="PANTHER" id="PTHR43537">
    <property type="entry name" value="TRANSCRIPTIONAL REGULATOR, GNTR FAMILY"/>
    <property type="match status" value="1"/>
</dbReference>
<dbReference type="SMART" id="SM00895">
    <property type="entry name" value="FCD"/>
    <property type="match status" value="1"/>
</dbReference>
<reference evidence="6" key="1">
    <citation type="journal article" date="2019" name="Int. J. Syst. Evol. Microbiol.">
        <title>The Global Catalogue of Microorganisms (GCM) 10K type strain sequencing project: providing services to taxonomists for standard genome sequencing and annotation.</title>
        <authorList>
            <consortium name="The Broad Institute Genomics Platform"/>
            <consortium name="The Broad Institute Genome Sequencing Center for Infectious Disease"/>
            <person name="Wu L."/>
            <person name="Ma J."/>
        </authorList>
    </citation>
    <scope>NUCLEOTIDE SEQUENCE [LARGE SCALE GENOMIC DNA]</scope>
    <source>
        <strain evidence="6">CCM 7435</strain>
    </source>
</reference>
<dbReference type="PANTHER" id="PTHR43537:SF52">
    <property type="entry name" value="FATTY ACID METABOLISM REGULATOR PROTEIN"/>
    <property type="match status" value="1"/>
</dbReference>
<accession>A0ABW4YWF2</accession>
<dbReference type="Gene3D" id="1.10.10.10">
    <property type="entry name" value="Winged helix-like DNA-binding domain superfamily/Winged helix DNA-binding domain"/>
    <property type="match status" value="2"/>
</dbReference>
<organism evidence="5 6">
    <name type="scientific">Ancylobacter oerskovii</name>
    <dbReference type="NCBI Taxonomy" id="459519"/>
    <lineage>
        <taxon>Bacteria</taxon>
        <taxon>Pseudomonadati</taxon>
        <taxon>Pseudomonadota</taxon>
        <taxon>Alphaproteobacteria</taxon>
        <taxon>Hyphomicrobiales</taxon>
        <taxon>Xanthobacteraceae</taxon>
        <taxon>Ancylobacter</taxon>
    </lineage>
</organism>
<evidence type="ECO:0000259" key="4">
    <source>
        <dbReference type="PROSITE" id="PS50949"/>
    </source>
</evidence>
<dbReference type="PROSITE" id="PS50949">
    <property type="entry name" value="HTH_GNTR"/>
    <property type="match status" value="1"/>
</dbReference>
<comment type="caution">
    <text evidence="5">The sequence shown here is derived from an EMBL/GenBank/DDBJ whole genome shotgun (WGS) entry which is preliminary data.</text>
</comment>
<evidence type="ECO:0000256" key="2">
    <source>
        <dbReference type="ARBA" id="ARBA00023125"/>
    </source>
</evidence>
<dbReference type="InterPro" id="IPR036388">
    <property type="entry name" value="WH-like_DNA-bd_sf"/>
</dbReference>
<keyword evidence="2" id="KW-0238">DNA-binding</keyword>
<evidence type="ECO:0000256" key="1">
    <source>
        <dbReference type="ARBA" id="ARBA00023015"/>
    </source>
</evidence>
<sequence>MPRTSLSPQVTLRIIEHIRTHNLKRGHHLAAQALADSFRISRGPVNAALRALETMQIVRSEPNRGYFLARDAEELGEAALAADAGIAGLEEEPEEKVYFAIAEDRLSGKLPDRMSESELMRLYDVPRSQLLRILHRIIEEGWIERLPGNGWEFRPLLASRESYEQGYQFRAAVESQALLLPSFRIDAAAFEAARQEQQWLLDGGYRTASRTELFRANTGFHEMLAGCSRNAFFIDAVRRVNRLRRLLEYRISLDRTRLPQQCREHLTLLTLIEKDLRHEAADFLRVHIEGASAIKSPHIGGSS</sequence>
<dbReference type="Proteomes" id="UP001597299">
    <property type="component" value="Unassembled WGS sequence"/>
</dbReference>
<dbReference type="SUPFAM" id="SSF46785">
    <property type="entry name" value="Winged helix' DNA-binding domain"/>
    <property type="match status" value="2"/>
</dbReference>
<dbReference type="RefSeq" id="WP_213352933.1">
    <property type="nucleotide sequence ID" value="NZ_JAHBGB010000031.1"/>
</dbReference>
<proteinExistence type="predicted"/>
<evidence type="ECO:0000313" key="6">
    <source>
        <dbReference type="Proteomes" id="UP001597299"/>
    </source>
</evidence>
<evidence type="ECO:0000256" key="3">
    <source>
        <dbReference type="ARBA" id="ARBA00023163"/>
    </source>
</evidence>
<dbReference type="Pfam" id="PF00392">
    <property type="entry name" value="GntR"/>
    <property type="match status" value="1"/>
</dbReference>
<keyword evidence="3" id="KW-0804">Transcription</keyword>
<dbReference type="InterPro" id="IPR008920">
    <property type="entry name" value="TF_FadR/GntR_C"/>
</dbReference>
<keyword evidence="1" id="KW-0805">Transcription regulation</keyword>
<name>A0ABW4YWF2_9HYPH</name>
<dbReference type="Pfam" id="PF07729">
    <property type="entry name" value="FCD"/>
    <property type="match status" value="1"/>
</dbReference>
<dbReference type="InterPro" id="IPR011711">
    <property type="entry name" value="GntR_C"/>
</dbReference>
<dbReference type="InterPro" id="IPR036390">
    <property type="entry name" value="WH_DNA-bd_sf"/>
</dbReference>
<keyword evidence="6" id="KW-1185">Reference proteome</keyword>